<dbReference type="GO" id="GO:0000976">
    <property type="term" value="F:transcription cis-regulatory region binding"/>
    <property type="evidence" value="ECO:0007669"/>
    <property type="project" value="TreeGrafter"/>
</dbReference>
<dbReference type="PROSITE" id="PS50977">
    <property type="entry name" value="HTH_TETR_2"/>
    <property type="match status" value="1"/>
</dbReference>
<feature type="domain" description="HTH tetR-type" evidence="3">
    <location>
        <begin position="18"/>
        <end position="78"/>
    </location>
</feature>
<proteinExistence type="predicted"/>
<name>W5WDI8_9PSEU</name>
<evidence type="ECO:0000259" key="3">
    <source>
        <dbReference type="PROSITE" id="PS50977"/>
    </source>
</evidence>
<dbReference type="Gene3D" id="1.10.357.10">
    <property type="entry name" value="Tetracycline Repressor, domain 2"/>
    <property type="match status" value="1"/>
</dbReference>
<evidence type="ECO:0000313" key="5">
    <source>
        <dbReference type="Proteomes" id="UP000019225"/>
    </source>
</evidence>
<dbReference type="InterPro" id="IPR041678">
    <property type="entry name" value="TetR_C_16"/>
</dbReference>
<dbReference type="eggNOG" id="COG1309">
    <property type="taxonomic scope" value="Bacteria"/>
</dbReference>
<dbReference type="PANTHER" id="PTHR30055:SF235">
    <property type="entry name" value="TRANSCRIPTIONAL REGULATORY PROTEIN"/>
    <property type="match status" value="1"/>
</dbReference>
<gene>
    <name evidence="4" type="ORF">KALB_5872</name>
</gene>
<dbReference type="InterPro" id="IPR036271">
    <property type="entry name" value="Tet_transcr_reg_TetR-rel_C_sf"/>
</dbReference>
<dbReference type="GO" id="GO:0003700">
    <property type="term" value="F:DNA-binding transcription factor activity"/>
    <property type="evidence" value="ECO:0007669"/>
    <property type="project" value="TreeGrafter"/>
</dbReference>
<dbReference type="AlphaFoldDB" id="W5WDI8"/>
<evidence type="ECO:0000256" key="2">
    <source>
        <dbReference type="PROSITE-ProRule" id="PRU00335"/>
    </source>
</evidence>
<keyword evidence="1 2" id="KW-0238">DNA-binding</keyword>
<feature type="DNA-binding region" description="H-T-H motif" evidence="2">
    <location>
        <begin position="41"/>
        <end position="60"/>
    </location>
</feature>
<dbReference type="SUPFAM" id="SSF46689">
    <property type="entry name" value="Homeodomain-like"/>
    <property type="match status" value="1"/>
</dbReference>
<reference evidence="4 5" key="1">
    <citation type="journal article" date="2014" name="BMC Genomics">
        <title>Complete genome sequence of producer of the glycopeptide antibiotic Aculeximycin Kutzneria albida DSM 43870T, a representative of minor genus of Pseudonocardiaceae.</title>
        <authorList>
            <person name="Rebets Y."/>
            <person name="Tokovenko B."/>
            <person name="Lushchyk I."/>
            <person name="Ruckert C."/>
            <person name="Zaburannyi N."/>
            <person name="Bechthold A."/>
            <person name="Kalinowski J."/>
            <person name="Luzhetskyy A."/>
        </authorList>
    </citation>
    <scope>NUCLEOTIDE SEQUENCE [LARGE SCALE GENOMIC DNA]</scope>
    <source>
        <strain evidence="4">DSM 43870</strain>
    </source>
</reference>
<dbReference type="KEGG" id="kal:KALB_5872"/>
<dbReference type="HOGENOM" id="CLU_069356_10_1_11"/>
<dbReference type="Gene3D" id="1.10.10.60">
    <property type="entry name" value="Homeodomain-like"/>
    <property type="match status" value="1"/>
</dbReference>
<dbReference type="InterPro" id="IPR001647">
    <property type="entry name" value="HTH_TetR"/>
</dbReference>
<dbReference type="SUPFAM" id="SSF48498">
    <property type="entry name" value="Tetracyclin repressor-like, C-terminal domain"/>
    <property type="match status" value="1"/>
</dbReference>
<dbReference type="Proteomes" id="UP000019225">
    <property type="component" value="Chromosome"/>
</dbReference>
<accession>W5WDI8</accession>
<evidence type="ECO:0000313" key="4">
    <source>
        <dbReference type="EMBL" id="AHH99233.1"/>
    </source>
</evidence>
<protein>
    <recommendedName>
        <fullName evidence="3">HTH tetR-type domain-containing protein</fullName>
    </recommendedName>
</protein>
<organism evidence="4 5">
    <name type="scientific">Kutzneria albida DSM 43870</name>
    <dbReference type="NCBI Taxonomy" id="1449976"/>
    <lineage>
        <taxon>Bacteria</taxon>
        <taxon>Bacillati</taxon>
        <taxon>Actinomycetota</taxon>
        <taxon>Actinomycetes</taxon>
        <taxon>Pseudonocardiales</taxon>
        <taxon>Pseudonocardiaceae</taxon>
        <taxon>Kutzneria</taxon>
    </lineage>
</organism>
<sequence length="206" mass="22341">MGFVGDDDHTPRSWRDAAATRLKLLIAARTLFLQHGKDAVGLRAIAAQAGVDVMLIRRYFGGKQQLFDEATAFGDHLAGQWQRDLPEIVDWLLRVTTTDDLERHPTLFALLRSSGDPAVTERVNQRVDEVVTRPLAARIELPDAELRADLVCAMVIGLGVMRTVLGKDPLCGATAEELREPLTEVLTTLTGGAPAQCRCACSPGGA</sequence>
<dbReference type="PANTHER" id="PTHR30055">
    <property type="entry name" value="HTH-TYPE TRANSCRIPTIONAL REGULATOR RUTR"/>
    <property type="match status" value="1"/>
</dbReference>
<dbReference type="EMBL" id="CP007155">
    <property type="protein sequence ID" value="AHH99233.1"/>
    <property type="molecule type" value="Genomic_DNA"/>
</dbReference>
<dbReference type="Pfam" id="PF17920">
    <property type="entry name" value="TetR_C_16"/>
    <property type="match status" value="1"/>
</dbReference>
<dbReference type="STRING" id="1449976.KALB_5872"/>
<keyword evidence="5" id="KW-1185">Reference proteome</keyword>
<evidence type="ECO:0000256" key="1">
    <source>
        <dbReference type="ARBA" id="ARBA00023125"/>
    </source>
</evidence>
<dbReference type="Pfam" id="PF00440">
    <property type="entry name" value="TetR_N"/>
    <property type="match status" value="1"/>
</dbReference>
<dbReference type="InterPro" id="IPR050109">
    <property type="entry name" value="HTH-type_TetR-like_transc_reg"/>
</dbReference>
<dbReference type="InterPro" id="IPR009057">
    <property type="entry name" value="Homeodomain-like_sf"/>
</dbReference>